<dbReference type="InterPro" id="IPR000212">
    <property type="entry name" value="DNA_helicase_UvrD/REP"/>
</dbReference>
<dbReference type="OrthoDB" id="9787585at2"/>
<dbReference type="GeneID" id="93863419"/>
<reference evidence="7 8" key="1">
    <citation type="submission" date="2010-08" db="EMBL/GenBank/DDBJ databases">
        <title>Complete sequence of Thermoanaerobacterium thermosaccharolyticum DSM 571.</title>
        <authorList>
            <consortium name="US DOE Joint Genome Institute"/>
            <person name="Lucas S."/>
            <person name="Copeland A."/>
            <person name="Lapidus A."/>
            <person name="Cheng J.-F."/>
            <person name="Bruce D."/>
            <person name="Goodwin L."/>
            <person name="Pitluck S."/>
            <person name="Teshima H."/>
            <person name="Detter J.C."/>
            <person name="Han C."/>
            <person name="Tapia R."/>
            <person name="Land M."/>
            <person name="Hauser L."/>
            <person name="Chang Y.-J."/>
            <person name="Jeffries C."/>
            <person name="Kyrpides N."/>
            <person name="Ivanova N."/>
            <person name="Mikhailova N."/>
            <person name="Hemme C.L."/>
            <person name="Woyke T."/>
        </authorList>
    </citation>
    <scope>NUCLEOTIDE SEQUENCE [LARGE SCALE GENOMIC DNA]</scope>
    <source>
        <strain evidence="8">ATCC 7956 / DSM 571 / NCIMB 9385 / NCA 3814 / NCTC 13789 / WDCM 00135 / 2032</strain>
    </source>
</reference>
<proteinExistence type="predicted"/>
<dbReference type="AlphaFoldDB" id="D9TSS9"/>
<dbReference type="Pfam" id="PF13538">
    <property type="entry name" value="UvrD_C_2"/>
    <property type="match status" value="1"/>
</dbReference>
<dbReference type="PROSITE" id="PS51198">
    <property type="entry name" value="UVRD_HELICASE_ATP_BIND"/>
    <property type="match status" value="1"/>
</dbReference>
<dbReference type="GO" id="GO:0005829">
    <property type="term" value="C:cytosol"/>
    <property type="evidence" value="ECO:0007669"/>
    <property type="project" value="TreeGrafter"/>
</dbReference>
<gene>
    <name evidence="7" type="ordered locus">Tthe_0531</name>
</gene>
<evidence type="ECO:0000313" key="8">
    <source>
        <dbReference type="Proteomes" id="UP000001626"/>
    </source>
</evidence>
<keyword evidence="8" id="KW-1185">Reference proteome</keyword>
<dbReference type="GO" id="GO:0005524">
    <property type="term" value="F:ATP binding"/>
    <property type="evidence" value="ECO:0007669"/>
    <property type="project" value="UniProtKB-UniRule"/>
</dbReference>
<dbReference type="PANTHER" id="PTHR11070">
    <property type="entry name" value="UVRD / RECB / PCRA DNA HELICASE FAMILY MEMBER"/>
    <property type="match status" value="1"/>
</dbReference>
<dbReference type="eggNOG" id="COG3973">
    <property type="taxonomic scope" value="Bacteria"/>
</dbReference>
<dbReference type="KEGG" id="ttm:Tthe_0531"/>
<evidence type="ECO:0000313" key="7">
    <source>
        <dbReference type="EMBL" id="ADL68094.1"/>
    </source>
</evidence>
<dbReference type="Pfam" id="PF00580">
    <property type="entry name" value="UvrD-helicase"/>
    <property type="match status" value="1"/>
</dbReference>
<keyword evidence="1 5" id="KW-0547">Nucleotide-binding</keyword>
<accession>D9TSS9</accession>
<feature type="domain" description="UvrD-like helicase ATP-binding" evidence="6">
    <location>
        <begin position="207"/>
        <end position="585"/>
    </location>
</feature>
<dbReference type="InterPro" id="IPR027785">
    <property type="entry name" value="UvrD-like_helicase_C"/>
</dbReference>
<sequence length="743" mass="87958">MEYVDDYQAELRYLNKTIDFIKNELYRLRQLLMIEESNLLELRNAVMENAPNVPSNFDNLVEVNPYLMEIKRQTMYYNNTLKELNIFNKMLDSPYFGRFDFVEDGSDEREKIYIGLHTLRDPNTFDILVYDWRAPISSIFYQFEKGRAYFIAPDGIVEGNVVLKRQYTIKNSKLKYYFDCNLVIDDEILKEVLSRNSTAKMRTIVETIQREQDIIIRDTDSDILIVQGVAGSGKTSIALHRIAYLLYFGRDKNLKKDDILIISPNNIFSQYIKNVLPELGEENVNQIIFEDFLKDVLSDSGTIEEKSEYIERLASNEDKIKADSIRFKGSLEFVKILDRFVSYYERKMIEFTDIYYDGKVIYTRQDLKNEFLNNKINRPIQKRLERIEKMIFEKIHLLRQERISRIEKFVENYKEHEFEVKPYSRLLSIKEMKAIKNQISSFTQINYFDVYKLLFSNMDLLKKLSHGINLPEGIDEIAHMTDRSLKSGFISYEDCGPLLYLKCKIEGFKIDKRIKHVVVDEAQDYPRIFYEIFKLIFEGAKFTILGDVFQTLDREVDVAFYDVIEDVFEGMKVKKFFIEKSYRSTYEINEFNRKLLKHSPKIIPFDRHDEKPRLVQKNSFEEICNVMLEDMDMLLSHGYKTIAVICKTKDELKEVYRMMKNKIDLRILDSSDEEIVEGINVITPYAAKGLEFDAVLVFNVSKENYKTEFDRRLLYVACTRALHRLLIYSVGEVTDFIKNFYSC</sequence>
<evidence type="ECO:0000256" key="1">
    <source>
        <dbReference type="ARBA" id="ARBA00022741"/>
    </source>
</evidence>
<name>D9TSS9_THETC</name>
<dbReference type="GO" id="GO:0043138">
    <property type="term" value="F:3'-5' DNA helicase activity"/>
    <property type="evidence" value="ECO:0007669"/>
    <property type="project" value="TreeGrafter"/>
</dbReference>
<dbReference type="InterPro" id="IPR014016">
    <property type="entry name" value="UvrD-like_ATP-bd"/>
</dbReference>
<feature type="binding site" evidence="5">
    <location>
        <begin position="228"/>
        <end position="235"/>
    </location>
    <ligand>
        <name>ATP</name>
        <dbReference type="ChEBI" id="CHEBI:30616"/>
    </ligand>
</feature>
<evidence type="ECO:0000256" key="2">
    <source>
        <dbReference type="ARBA" id="ARBA00022801"/>
    </source>
</evidence>
<dbReference type="STRING" id="580327.Tthe_0531"/>
<dbReference type="PANTHER" id="PTHR11070:SF17">
    <property type="entry name" value="DNA HELICASE IV"/>
    <property type="match status" value="1"/>
</dbReference>
<dbReference type="InterPro" id="IPR027417">
    <property type="entry name" value="P-loop_NTPase"/>
</dbReference>
<dbReference type="GO" id="GO:0000725">
    <property type="term" value="P:recombinational repair"/>
    <property type="evidence" value="ECO:0007669"/>
    <property type="project" value="TreeGrafter"/>
</dbReference>
<dbReference type="SUPFAM" id="SSF52540">
    <property type="entry name" value="P-loop containing nucleoside triphosphate hydrolases"/>
    <property type="match status" value="1"/>
</dbReference>
<dbReference type="EMBL" id="CP002171">
    <property type="protein sequence ID" value="ADL68094.1"/>
    <property type="molecule type" value="Genomic_DNA"/>
</dbReference>
<evidence type="ECO:0000256" key="5">
    <source>
        <dbReference type="PROSITE-ProRule" id="PRU00560"/>
    </source>
</evidence>
<evidence type="ECO:0000259" key="6">
    <source>
        <dbReference type="PROSITE" id="PS51198"/>
    </source>
</evidence>
<protein>
    <submittedName>
        <fullName evidence="7">ATP-dependent DNA helicase replicase</fullName>
    </submittedName>
</protein>
<evidence type="ECO:0000256" key="4">
    <source>
        <dbReference type="ARBA" id="ARBA00022840"/>
    </source>
</evidence>
<keyword evidence="2 5" id="KW-0378">Hydrolase</keyword>
<dbReference type="RefSeq" id="WP_013297069.1">
    <property type="nucleotide sequence ID" value="NC_014410.1"/>
</dbReference>
<evidence type="ECO:0000256" key="3">
    <source>
        <dbReference type="ARBA" id="ARBA00022806"/>
    </source>
</evidence>
<dbReference type="GO" id="GO:0016787">
    <property type="term" value="F:hydrolase activity"/>
    <property type="evidence" value="ECO:0007669"/>
    <property type="project" value="UniProtKB-UniRule"/>
</dbReference>
<organism evidence="7 8">
    <name type="scientific">Thermoanaerobacterium thermosaccharolyticum (strain ATCC 7956 / DSM 571 / NCIMB 9385 / NCA 3814 / NCTC 13789 / WDCM 00135 / 2032)</name>
    <name type="common">Clostridium thermosaccharolyticum</name>
    <dbReference type="NCBI Taxonomy" id="580327"/>
    <lineage>
        <taxon>Bacteria</taxon>
        <taxon>Bacillati</taxon>
        <taxon>Bacillota</taxon>
        <taxon>Clostridia</taxon>
        <taxon>Thermoanaerobacterales</taxon>
        <taxon>Thermoanaerobacteraceae</taxon>
        <taxon>Thermoanaerobacterium</taxon>
    </lineage>
</organism>
<dbReference type="GO" id="GO:0003677">
    <property type="term" value="F:DNA binding"/>
    <property type="evidence" value="ECO:0007669"/>
    <property type="project" value="InterPro"/>
</dbReference>
<keyword evidence="3 5" id="KW-0347">Helicase</keyword>
<keyword evidence="4 5" id="KW-0067">ATP-binding</keyword>
<dbReference type="Gene3D" id="3.40.50.300">
    <property type="entry name" value="P-loop containing nucleotide triphosphate hydrolases"/>
    <property type="match status" value="2"/>
</dbReference>
<dbReference type="HOGENOM" id="CLU_010312_4_0_9"/>
<dbReference type="Proteomes" id="UP000001626">
    <property type="component" value="Chromosome"/>
</dbReference>